<protein>
    <submittedName>
        <fullName evidence="1">Uncharacterized protein</fullName>
    </submittedName>
</protein>
<reference evidence="1" key="1">
    <citation type="submission" date="2022-01" db="EMBL/GenBank/DDBJ databases">
        <authorList>
            <person name="Lagorce A."/>
        </authorList>
    </citation>
    <scope>NUCLEOTIDE SEQUENCE</scope>
    <source>
        <strain evidence="1">Th15_F1_D04</strain>
    </source>
</reference>
<sequence>MNSLLIANKTASNRSCPQLPIAGDTMLPITFLSQKIEQTFVSLFTFTWLSMEPLIVAS</sequence>
<accession>A0AAU9Q7S8</accession>
<gene>
    <name evidence="1" type="ORF">THF1D04_370006</name>
</gene>
<proteinExistence type="predicted"/>
<evidence type="ECO:0000313" key="2">
    <source>
        <dbReference type="Proteomes" id="UP001295420"/>
    </source>
</evidence>
<dbReference type="AlphaFoldDB" id="A0AAU9Q7S8"/>
<comment type="caution">
    <text evidence="1">The sequence shown here is derived from an EMBL/GenBank/DDBJ whole genome shotgun (WGS) entry which is preliminary data.</text>
</comment>
<name>A0AAU9Q7S8_9VIBR</name>
<organism evidence="1 2">
    <name type="scientific">Vibrio owensii</name>
    <dbReference type="NCBI Taxonomy" id="696485"/>
    <lineage>
        <taxon>Bacteria</taxon>
        <taxon>Pseudomonadati</taxon>
        <taxon>Pseudomonadota</taxon>
        <taxon>Gammaproteobacteria</taxon>
        <taxon>Vibrionales</taxon>
        <taxon>Vibrionaceae</taxon>
        <taxon>Vibrio</taxon>
    </lineage>
</organism>
<dbReference type="EMBL" id="CAKMTQ010000031">
    <property type="protein sequence ID" value="CAH1534240.1"/>
    <property type="molecule type" value="Genomic_DNA"/>
</dbReference>
<evidence type="ECO:0000313" key="1">
    <source>
        <dbReference type="EMBL" id="CAH1534240.1"/>
    </source>
</evidence>
<dbReference type="Proteomes" id="UP001295420">
    <property type="component" value="Unassembled WGS sequence"/>
</dbReference>